<dbReference type="Proteomes" id="UP001162741">
    <property type="component" value="Chromosome"/>
</dbReference>
<keyword evidence="1" id="KW-0732">Signal</keyword>
<dbReference type="Pfam" id="PF17116">
    <property type="entry name" value="T9SS_plug_1st"/>
    <property type="match status" value="1"/>
</dbReference>
<protein>
    <submittedName>
        <fullName evidence="3">DUF5103 domain-containing protein</fullName>
    </submittedName>
</protein>
<reference evidence="3" key="1">
    <citation type="submission" date="2022-10" db="EMBL/GenBank/DDBJ databases">
        <title>Chitinophaga sp. nov., isolated from soil.</title>
        <authorList>
            <person name="Jeon C.O."/>
        </authorList>
    </citation>
    <scope>NUCLEOTIDE SEQUENCE</scope>
    <source>
        <strain evidence="3">R8</strain>
    </source>
</reference>
<organism evidence="3 4">
    <name type="scientific">Chitinophaga horti</name>
    <dbReference type="NCBI Taxonomy" id="2920382"/>
    <lineage>
        <taxon>Bacteria</taxon>
        <taxon>Pseudomonadati</taxon>
        <taxon>Bacteroidota</taxon>
        <taxon>Chitinophagia</taxon>
        <taxon>Chitinophagales</taxon>
        <taxon>Chitinophagaceae</taxon>
        <taxon>Chitinophaga</taxon>
    </lineage>
</organism>
<feature type="chain" id="PRO_5045268324" evidence="1">
    <location>
        <begin position="22"/>
        <end position="427"/>
    </location>
</feature>
<sequence>MRTAFSILLCLLLGCGYVAHAQADVQTPDHVYLKNIKTVKLTRSGDPLSTPIITLNSGEKLSLSFDDLDADVKSYYYTIVHCNADWSRSNYNIFDYLRGFTENRIQDSKFSRMTLQRYTHYSLDFPNNSCTPIKSGNYMLKVYLNSDTSQLAFTRRFMVLDTKASTGGFISTPISPKTFKTHQKVNFSINIKALNVNNPFMQVKVVILQNNRWDNAITGIKPMFVKGDVLEYNAENDCQFPAGKEWRWIDLRSLRLQTERVAHTDYLKTGTIVYAQPDPERGNGRYFYLGDINGRFQPAMLDNYDVNIEGDYATVNFTYPSPEPYAGYDLYLFGELTNYECNEDNRLRYNGQRRAYEGSLVLKQGFYNYIYGLIDRTNNGKMSTENTEGDWWEAENNYTVLVYYRSLGGRADELVGTLQMNSLKNRK</sequence>
<feature type="domain" description="Type 9 secretion system plug protein N-terminal" evidence="2">
    <location>
        <begin position="36"/>
        <end position="160"/>
    </location>
</feature>
<accession>A0ABY6J638</accession>
<keyword evidence="4" id="KW-1185">Reference proteome</keyword>
<evidence type="ECO:0000313" key="4">
    <source>
        <dbReference type="Proteomes" id="UP001162741"/>
    </source>
</evidence>
<feature type="signal peptide" evidence="1">
    <location>
        <begin position="1"/>
        <end position="21"/>
    </location>
</feature>
<dbReference type="RefSeq" id="WP_264281760.1">
    <property type="nucleotide sequence ID" value="NZ_CP107006.1"/>
</dbReference>
<dbReference type="PROSITE" id="PS51257">
    <property type="entry name" value="PROKAR_LIPOPROTEIN"/>
    <property type="match status" value="1"/>
</dbReference>
<dbReference type="EMBL" id="CP107006">
    <property type="protein sequence ID" value="UYQ93746.1"/>
    <property type="molecule type" value="Genomic_DNA"/>
</dbReference>
<gene>
    <name evidence="3" type="ORF">MKQ68_01350</name>
</gene>
<evidence type="ECO:0000259" key="2">
    <source>
        <dbReference type="Pfam" id="PF17116"/>
    </source>
</evidence>
<name>A0ABY6J638_9BACT</name>
<evidence type="ECO:0000256" key="1">
    <source>
        <dbReference type="SAM" id="SignalP"/>
    </source>
</evidence>
<dbReference type="InterPro" id="IPR031345">
    <property type="entry name" value="T9SS_Plug_N"/>
</dbReference>
<evidence type="ECO:0000313" key="3">
    <source>
        <dbReference type="EMBL" id="UYQ93746.1"/>
    </source>
</evidence>
<proteinExistence type="predicted"/>